<dbReference type="InterPro" id="IPR036388">
    <property type="entry name" value="WH-like_DNA-bd_sf"/>
</dbReference>
<dbReference type="InterPro" id="IPR036390">
    <property type="entry name" value="WH_DNA-bd_sf"/>
</dbReference>
<dbReference type="PROSITE" id="PS50995">
    <property type="entry name" value="HTH_MARR_2"/>
    <property type="match status" value="1"/>
</dbReference>
<keyword evidence="2" id="KW-0238">DNA-binding</keyword>
<keyword evidence="6" id="KW-1185">Reference proteome</keyword>
<dbReference type="HOGENOM" id="CLU_083287_18_2_5"/>
<dbReference type="RefSeq" id="WP_013385808.1">
    <property type="nucleotide sequence ID" value="NC_017385.1"/>
</dbReference>
<dbReference type="Gene3D" id="1.10.10.10">
    <property type="entry name" value="Winged helix-like DNA-binding domain superfamily/Winged helix DNA-binding domain"/>
    <property type="match status" value="1"/>
</dbReference>
<protein>
    <submittedName>
        <fullName evidence="5">Transcriptional regulator, MarR family protein</fullName>
    </submittedName>
</protein>
<organism evidence="5 6">
    <name type="scientific">Ketogulonicigenium vulgare (strain WSH-001)</name>
    <dbReference type="NCBI Taxonomy" id="759362"/>
    <lineage>
        <taxon>Bacteria</taxon>
        <taxon>Pseudomonadati</taxon>
        <taxon>Pseudomonadota</taxon>
        <taxon>Alphaproteobacteria</taxon>
        <taxon>Rhodobacterales</taxon>
        <taxon>Roseobacteraceae</taxon>
        <taxon>Ketogulonicigenium</taxon>
    </lineage>
</organism>
<geneLocation type="plasmid" evidence="6">
    <name>pKVU_200</name>
</geneLocation>
<dbReference type="Proteomes" id="UP000000692">
    <property type="component" value="Plasmid 2"/>
</dbReference>
<sequence length="145" mass="16093">MPSDPEILDQLLRLMRSLRRNFDIAAAELGLTSARARVISALSHMEGATQAELAQKLEIEAPTLKRQVDALEDLGFIERRGVDGDARKRALFLTDLARSSSITRLVREMRRGVLTGIPPEDRDTLSRALDIMAQNAARISEDGIK</sequence>
<proteinExistence type="predicted"/>
<dbReference type="KEGG" id="kvl:KVU_PB0165"/>
<evidence type="ECO:0000259" key="4">
    <source>
        <dbReference type="PROSITE" id="PS50995"/>
    </source>
</evidence>
<dbReference type="GO" id="GO:0003677">
    <property type="term" value="F:DNA binding"/>
    <property type="evidence" value="ECO:0007669"/>
    <property type="project" value="UniProtKB-KW"/>
</dbReference>
<evidence type="ECO:0000313" key="5">
    <source>
        <dbReference type="EMBL" id="AEM42843.1"/>
    </source>
</evidence>
<reference evidence="5 6" key="1">
    <citation type="journal article" date="2011" name="J. Bacteriol.">
        <title>Complete genome sequence of the industrial strain Ketogulonicigenium vulgare WSH-001.</title>
        <authorList>
            <person name="Liu L."/>
            <person name="Li Y."/>
            <person name="Zhang J."/>
            <person name="Zhou Z."/>
            <person name="Liu J."/>
            <person name="Li X."/>
            <person name="Zhou J."/>
            <person name="Du G."/>
            <person name="Wang L."/>
            <person name="Chen J."/>
        </authorList>
    </citation>
    <scope>NUCLEOTIDE SEQUENCE [LARGE SCALE GENOMIC DNA]</scope>
    <source>
        <strain evidence="5 6">WSH-001</strain>
        <plasmid evidence="6">pKVU_200</plasmid>
    </source>
</reference>
<dbReference type="SUPFAM" id="SSF46785">
    <property type="entry name" value="Winged helix' DNA-binding domain"/>
    <property type="match status" value="1"/>
</dbReference>
<keyword evidence="3" id="KW-0804">Transcription</keyword>
<dbReference type="GO" id="GO:0003700">
    <property type="term" value="F:DNA-binding transcription factor activity"/>
    <property type="evidence" value="ECO:0007669"/>
    <property type="project" value="InterPro"/>
</dbReference>
<evidence type="ECO:0000256" key="2">
    <source>
        <dbReference type="ARBA" id="ARBA00023125"/>
    </source>
</evidence>
<evidence type="ECO:0000256" key="1">
    <source>
        <dbReference type="ARBA" id="ARBA00023015"/>
    </source>
</evidence>
<dbReference type="SMART" id="SM00347">
    <property type="entry name" value="HTH_MARR"/>
    <property type="match status" value="1"/>
</dbReference>
<feature type="domain" description="HTH marR-type" evidence="4">
    <location>
        <begin position="4"/>
        <end position="134"/>
    </location>
</feature>
<evidence type="ECO:0000313" key="6">
    <source>
        <dbReference type="Proteomes" id="UP000000692"/>
    </source>
</evidence>
<keyword evidence="5" id="KW-0614">Plasmid</keyword>
<evidence type="ECO:0000256" key="3">
    <source>
        <dbReference type="ARBA" id="ARBA00023163"/>
    </source>
</evidence>
<keyword evidence="1" id="KW-0805">Transcription regulation</keyword>
<dbReference type="PANTHER" id="PTHR42756">
    <property type="entry name" value="TRANSCRIPTIONAL REGULATOR, MARR"/>
    <property type="match status" value="1"/>
</dbReference>
<dbReference type="Pfam" id="PF12802">
    <property type="entry name" value="MarR_2"/>
    <property type="match status" value="1"/>
</dbReference>
<dbReference type="InterPro" id="IPR000835">
    <property type="entry name" value="HTH_MarR-typ"/>
</dbReference>
<accession>F9YBU1</accession>
<dbReference type="PRINTS" id="PR00598">
    <property type="entry name" value="HTHMARR"/>
</dbReference>
<dbReference type="PANTHER" id="PTHR42756:SF1">
    <property type="entry name" value="TRANSCRIPTIONAL REPRESSOR OF EMRAB OPERON"/>
    <property type="match status" value="1"/>
</dbReference>
<dbReference type="AlphaFoldDB" id="F9YBU1"/>
<name>F9YBU1_KETVW</name>
<dbReference type="EMBL" id="CP002020">
    <property type="protein sequence ID" value="AEM42843.1"/>
    <property type="molecule type" value="Genomic_DNA"/>
</dbReference>
<dbReference type="OrthoDB" id="8452803at2"/>
<gene>
    <name evidence="5" type="ordered locus">KVU_PB0165</name>
</gene>